<comment type="caution">
    <text evidence="1">The sequence shown here is derived from an EMBL/GenBank/DDBJ whole genome shotgun (WGS) entry which is preliminary data.</text>
</comment>
<dbReference type="EMBL" id="BMRP01000007">
    <property type="protein sequence ID" value="GGU59022.1"/>
    <property type="molecule type" value="Genomic_DNA"/>
</dbReference>
<dbReference type="Proteomes" id="UP000654471">
    <property type="component" value="Unassembled WGS sequence"/>
</dbReference>
<dbReference type="RefSeq" id="WP_189299358.1">
    <property type="nucleotide sequence ID" value="NZ_BMRP01000007.1"/>
</dbReference>
<accession>A0ABQ2UYX5</accession>
<name>A0ABQ2UYX5_9ACTN</name>
<sequence>MQPSTNTGRRARNAVVLALIVAALWAGTALTRGAAQADPSAPTGPVAHFGRAVEIIRG</sequence>
<keyword evidence="2" id="KW-1185">Reference proteome</keyword>
<protein>
    <submittedName>
        <fullName evidence="1">Uncharacterized protein</fullName>
    </submittedName>
</protein>
<evidence type="ECO:0000313" key="2">
    <source>
        <dbReference type="Proteomes" id="UP000654471"/>
    </source>
</evidence>
<proteinExistence type="predicted"/>
<gene>
    <name evidence="1" type="ORF">GCM10010211_24860</name>
</gene>
<organism evidence="1 2">
    <name type="scientific">Streptomyces albospinus</name>
    <dbReference type="NCBI Taxonomy" id="285515"/>
    <lineage>
        <taxon>Bacteria</taxon>
        <taxon>Bacillati</taxon>
        <taxon>Actinomycetota</taxon>
        <taxon>Actinomycetes</taxon>
        <taxon>Kitasatosporales</taxon>
        <taxon>Streptomycetaceae</taxon>
        <taxon>Streptomyces</taxon>
    </lineage>
</organism>
<reference evidence="2" key="1">
    <citation type="journal article" date="2019" name="Int. J. Syst. Evol. Microbiol.">
        <title>The Global Catalogue of Microorganisms (GCM) 10K type strain sequencing project: providing services to taxonomists for standard genome sequencing and annotation.</title>
        <authorList>
            <consortium name="The Broad Institute Genomics Platform"/>
            <consortium name="The Broad Institute Genome Sequencing Center for Infectious Disease"/>
            <person name="Wu L."/>
            <person name="Ma J."/>
        </authorList>
    </citation>
    <scope>NUCLEOTIDE SEQUENCE [LARGE SCALE GENOMIC DNA]</scope>
    <source>
        <strain evidence="2">JCM 3399</strain>
    </source>
</reference>
<evidence type="ECO:0000313" key="1">
    <source>
        <dbReference type="EMBL" id="GGU59022.1"/>
    </source>
</evidence>